<proteinExistence type="predicted"/>
<evidence type="ECO:0000313" key="4">
    <source>
        <dbReference type="Proteomes" id="UP000001357"/>
    </source>
</evidence>
<feature type="signal peptide" evidence="1">
    <location>
        <begin position="1"/>
        <end position="29"/>
    </location>
</feature>
<dbReference type="GO" id="GO:0005615">
    <property type="term" value="C:extracellular space"/>
    <property type="evidence" value="ECO:0000318"/>
    <property type="project" value="GO_Central"/>
</dbReference>
<feature type="non-terminal residue" evidence="3">
    <location>
        <position position="708"/>
    </location>
</feature>
<reference evidence="3 4" key="1">
    <citation type="journal article" date="2008" name="Nature">
        <title>The genome of the choanoflagellate Monosiga brevicollis and the origin of metazoans.</title>
        <authorList>
            <consortium name="JGI Sequencing"/>
            <person name="King N."/>
            <person name="Westbrook M.J."/>
            <person name="Young S.L."/>
            <person name="Kuo A."/>
            <person name="Abedin M."/>
            <person name="Chapman J."/>
            <person name="Fairclough S."/>
            <person name="Hellsten U."/>
            <person name="Isogai Y."/>
            <person name="Letunic I."/>
            <person name="Marr M."/>
            <person name="Pincus D."/>
            <person name="Putnam N."/>
            <person name="Rokas A."/>
            <person name="Wright K.J."/>
            <person name="Zuzow R."/>
            <person name="Dirks W."/>
            <person name="Good M."/>
            <person name="Goodstein D."/>
            <person name="Lemons D."/>
            <person name="Li W."/>
            <person name="Lyons J.B."/>
            <person name="Morris A."/>
            <person name="Nichols S."/>
            <person name="Richter D.J."/>
            <person name="Salamov A."/>
            <person name="Bork P."/>
            <person name="Lim W.A."/>
            <person name="Manning G."/>
            <person name="Miller W.T."/>
            <person name="McGinnis W."/>
            <person name="Shapiro H."/>
            <person name="Tjian R."/>
            <person name="Grigoriev I.V."/>
            <person name="Rokhsar D."/>
        </authorList>
    </citation>
    <scope>NUCLEOTIDE SEQUENCE [LARGE SCALE GENOMIC DNA]</scope>
    <source>
        <strain evidence="4">MX1 / ATCC 50154</strain>
    </source>
</reference>
<dbReference type="InterPro" id="IPR007110">
    <property type="entry name" value="Ig-like_dom"/>
</dbReference>
<evidence type="ECO:0000259" key="2">
    <source>
        <dbReference type="PROSITE" id="PS50835"/>
    </source>
</evidence>
<dbReference type="RefSeq" id="XP_001751097.1">
    <property type="nucleotide sequence ID" value="XM_001751045.1"/>
</dbReference>
<name>A9VEF0_MONBE</name>
<dbReference type="KEGG" id="mbr:MONBRDRAFT_30605"/>
<sequence length="708" mass="77627">MPVQEATSLPPWVVTTMVILQALMSLVCGQEGADFMSGRSGNVYVGGSYHTHGGSGANVQCLSGQDIMEGDYDTSDTGGGIIYHAEYETSGLLNSWFDDLHDSEVGRCTDYSSEPLSLDCTAYHIASTNNGYNSDSLCGLSRSAQSHTLQYQGYIFTAHTGHQRLEAICMDANAESTGSRGNENGMLLYPTEAYGLGGYTNNREVTCPSGHTRLDYGPMAGTYYSFAKWSIKLQMQASHLISIRSMITRLAVGSVCQAPDTRTVSMVQYGRTTCPSGWTQDYRGYIMASRYNMRRTTWICIDETPDIYGSKTSNDGGLLYFTEYHDTYPSSYTRYREMTCVRCSKTTSSGSVYPMVGSTSCASGDSRIYYGTWAGAHYSHSGGGFNGMCLHSSPSWLTYNQNAHNGGRVYRAEYQYGEMTDVAYDRLQDRDVPCAMCLRSNPDSFMYPARNTCPQGYKVDFQGILTSEKHDHNKGAFYCVKQNPSYTGSTGNEDGYLLYPVEIQSGNGRIFDWATPFYELPCTMCSGPAPPPPPPPPDSATGPTFVRWGRWDCPSSASIVYQGRGAGAHYTHSGGGPNFQCMPQDVSPIPGAWTQEGNSRSILYAMEYQTSGFPFLSDLHDSDARSYTCPTGFSTLYTGYLFASKYDQYRTEHICVDKDAQSIGSTRNEDGALIYPVEGVGVSGYTDYAEVRETALRLQASSAGPSPL</sequence>
<evidence type="ECO:0000256" key="1">
    <source>
        <dbReference type="SAM" id="SignalP"/>
    </source>
</evidence>
<accession>A9VEF0</accession>
<dbReference type="GeneID" id="5896358"/>
<keyword evidence="4" id="KW-1185">Reference proteome</keyword>
<dbReference type="eggNOG" id="ENOG502S5AN">
    <property type="taxonomic scope" value="Eukaryota"/>
</dbReference>
<gene>
    <name evidence="3" type="ORF">MONBRDRAFT_30605</name>
</gene>
<dbReference type="PANTHER" id="PTHR24024">
    <property type="entry name" value="PULMONARY SURFACTANT-ASSOCIATED PROTEIN A"/>
    <property type="match status" value="1"/>
</dbReference>
<dbReference type="Proteomes" id="UP000001357">
    <property type="component" value="Unassembled WGS sequence"/>
</dbReference>
<feature type="domain" description="Ig-like" evidence="2">
    <location>
        <begin position="554"/>
        <end position="629"/>
    </location>
</feature>
<protein>
    <recommendedName>
        <fullName evidence="2">Ig-like domain-containing protein</fullName>
    </recommendedName>
</protein>
<dbReference type="InterPro" id="IPR051077">
    <property type="entry name" value="Ca-dependent_lectin"/>
</dbReference>
<organism evidence="3 4">
    <name type="scientific">Monosiga brevicollis</name>
    <name type="common">Choanoflagellate</name>
    <dbReference type="NCBI Taxonomy" id="81824"/>
    <lineage>
        <taxon>Eukaryota</taxon>
        <taxon>Choanoflagellata</taxon>
        <taxon>Craspedida</taxon>
        <taxon>Salpingoecidae</taxon>
        <taxon>Monosiga</taxon>
    </lineage>
</organism>
<dbReference type="PROSITE" id="PS50835">
    <property type="entry name" value="IG_LIKE"/>
    <property type="match status" value="1"/>
</dbReference>
<dbReference type="PANTHER" id="PTHR24024:SF18">
    <property type="entry name" value="SHORT-CHAIN COLLAGEN C4-LIKE"/>
    <property type="match status" value="1"/>
</dbReference>
<keyword evidence="1" id="KW-0732">Signal</keyword>
<dbReference type="EMBL" id="CH991634">
    <property type="protein sequence ID" value="EDQ84090.1"/>
    <property type="molecule type" value="Genomic_DNA"/>
</dbReference>
<evidence type="ECO:0000313" key="3">
    <source>
        <dbReference type="EMBL" id="EDQ84090.1"/>
    </source>
</evidence>
<dbReference type="AlphaFoldDB" id="A9VEF0"/>
<dbReference type="InParanoid" id="A9VEF0"/>
<feature type="chain" id="PRO_5002745415" description="Ig-like domain-containing protein" evidence="1">
    <location>
        <begin position="30"/>
        <end position="708"/>
    </location>
</feature>